<dbReference type="InterPro" id="IPR046887">
    <property type="entry name" value="RsmE_PUA-like"/>
</dbReference>
<evidence type="ECO:0000259" key="14">
    <source>
        <dbReference type="Pfam" id="PF20260"/>
    </source>
</evidence>
<evidence type="ECO:0000256" key="8">
    <source>
        <dbReference type="ARBA" id="ARBA00022679"/>
    </source>
</evidence>
<dbReference type="InterPro" id="IPR029026">
    <property type="entry name" value="tRNA_m1G_MTases_N"/>
</dbReference>
<keyword evidence="16" id="KW-1185">Reference proteome</keyword>
<keyword evidence="8 12" id="KW-0808">Transferase</keyword>
<feature type="domain" description="Ribosomal RNA small subunit methyltransferase E PUA-like" evidence="14">
    <location>
        <begin position="23"/>
        <end position="68"/>
    </location>
</feature>
<dbReference type="Gene3D" id="3.40.1280.10">
    <property type="match status" value="1"/>
</dbReference>
<dbReference type="GO" id="GO:0005737">
    <property type="term" value="C:cytoplasm"/>
    <property type="evidence" value="ECO:0007669"/>
    <property type="project" value="UniProtKB-SubCell"/>
</dbReference>
<comment type="function">
    <text evidence="10 12">Specifically methylates the N3 position of the uracil ring of uridine 1498 (m3U1498) in 16S rRNA. Acts on the fully assembled 30S ribosomal subunit.</text>
</comment>
<dbReference type="Proteomes" id="UP000076400">
    <property type="component" value="Unassembled WGS sequence"/>
</dbReference>
<comment type="caution">
    <text evidence="15">The sequence shown here is derived from an EMBL/GenBank/DDBJ whole genome shotgun (WGS) entry which is preliminary data.</text>
</comment>
<organism evidence="15 16">
    <name type="scientific">Oceanibaculum pacificum</name>
    <dbReference type="NCBI Taxonomy" id="580166"/>
    <lineage>
        <taxon>Bacteria</taxon>
        <taxon>Pseudomonadati</taxon>
        <taxon>Pseudomonadota</taxon>
        <taxon>Alphaproteobacteria</taxon>
        <taxon>Rhodospirillales</taxon>
        <taxon>Oceanibaculaceae</taxon>
        <taxon>Oceanibaculum</taxon>
    </lineage>
</organism>
<dbReference type="PIRSF" id="PIRSF015601">
    <property type="entry name" value="MTase_slr0722"/>
    <property type="match status" value="1"/>
</dbReference>
<keyword evidence="7 12" id="KW-0489">Methyltransferase</keyword>
<evidence type="ECO:0000256" key="7">
    <source>
        <dbReference type="ARBA" id="ARBA00022603"/>
    </source>
</evidence>
<proteinExistence type="inferred from homology"/>
<comment type="subcellular location">
    <subcellularLocation>
        <location evidence="1 12">Cytoplasm</location>
    </subcellularLocation>
</comment>
<evidence type="ECO:0000256" key="10">
    <source>
        <dbReference type="ARBA" id="ARBA00025699"/>
    </source>
</evidence>
<evidence type="ECO:0000256" key="6">
    <source>
        <dbReference type="ARBA" id="ARBA00022552"/>
    </source>
</evidence>
<dbReference type="Gene3D" id="2.40.240.20">
    <property type="entry name" value="Hypothetical PUA domain-like, domain 1"/>
    <property type="match status" value="1"/>
</dbReference>
<dbReference type="NCBIfam" id="NF008696">
    <property type="entry name" value="PRK11713.3-5"/>
    <property type="match status" value="1"/>
</dbReference>
<dbReference type="NCBIfam" id="NF008694">
    <property type="entry name" value="PRK11713.3-2"/>
    <property type="match status" value="1"/>
</dbReference>
<comment type="similarity">
    <text evidence="2 12">Belongs to the RNA methyltransferase RsmE family.</text>
</comment>
<protein>
    <recommendedName>
        <fullName evidence="4 12">Ribosomal RNA small subunit methyltransferase E</fullName>
        <ecNumber evidence="3 12">2.1.1.193</ecNumber>
    </recommendedName>
</protein>
<accession>A0A154VKW6</accession>
<dbReference type="SUPFAM" id="SSF88697">
    <property type="entry name" value="PUA domain-like"/>
    <property type="match status" value="1"/>
</dbReference>
<reference evidence="15 16" key="1">
    <citation type="submission" date="2015-12" db="EMBL/GenBank/DDBJ databases">
        <title>Genome sequence of Oceanibaculum pacificum MCCC 1A02656.</title>
        <authorList>
            <person name="Lu L."/>
            <person name="Lai Q."/>
            <person name="Shao Z."/>
            <person name="Qian P."/>
        </authorList>
    </citation>
    <scope>NUCLEOTIDE SEQUENCE [LARGE SCALE GENOMIC DNA]</scope>
    <source>
        <strain evidence="15 16">MCCC 1A02656</strain>
    </source>
</reference>
<evidence type="ECO:0000256" key="5">
    <source>
        <dbReference type="ARBA" id="ARBA00022490"/>
    </source>
</evidence>
<dbReference type="Pfam" id="PF20260">
    <property type="entry name" value="PUA_4"/>
    <property type="match status" value="1"/>
</dbReference>
<evidence type="ECO:0000313" key="15">
    <source>
        <dbReference type="EMBL" id="KZD01899.1"/>
    </source>
</evidence>
<evidence type="ECO:0000256" key="3">
    <source>
        <dbReference type="ARBA" id="ARBA00012328"/>
    </source>
</evidence>
<gene>
    <name evidence="15" type="ORF">AUP43_13630</name>
</gene>
<name>A0A154VKW6_9PROT</name>
<dbReference type="CDD" id="cd18084">
    <property type="entry name" value="RsmE-like"/>
    <property type="match status" value="1"/>
</dbReference>
<keyword evidence="5 12" id="KW-0963">Cytoplasm</keyword>
<evidence type="ECO:0000256" key="12">
    <source>
        <dbReference type="PIRNR" id="PIRNR015601"/>
    </source>
</evidence>
<evidence type="ECO:0000313" key="16">
    <source>
        <dbReference type="Proteomes" id="UP000076400"/>
    </source>
</evidence>
<dbReference type="STRING" id="580166.AUP43_13630"/>
<evidence type="ECO:0000256" key="1">
    <source>
        <dbReference type="ARBA" id="ARBA00004496"/>
    </source>
</evidence>
<evidence type="ECO:0000256" key="4">
    <source>
        <dbReference type="ARBA" id="ARBA00013673"/>
    </source>
</evidence>
<dbReference type="EC" id="2.1.1.193" evidence="3 12"/>
<dbReference type="OrthoDB" id="9815641at2"/>
<feature type="domain" description="Ribosomal RNA small subunit methyltransferase E methyltransferase" evidence="13">
    <location>
        <begin position="80"/>
        <end position="236"/>
    </location>
</feature>
<comment type="catalytic activity">
    <reaction evidence="11 12">
        <text>uridine(1498) in 16S rRNA + S-adenosyl-L-methionine = N(3)-methyluridine(1498) in 16S rRNA + S-adenosyl-L-homocysteine + H(+)</text>
        <dbReference type="Rhea" id="RHEA:42920"/>
        <dbReference type="Rhea" id="RHEA-COMP:10283"/>
        <dbReference type="Rhea" id="RHEA-COMP:10284"/>
        <dbReference type="ChEBI" id="CHEBI:15378"/>
        <dbReference type="ChEBI" id="CHEBI:57856"/>
        <dbReference type="ChEBI" id="CHEBI:59789"/>
        <dbReference type="ChEBI" id="CHEBI:65315"/>
        <dbReference type="ChEBI" id="CHEBI:74502"/>
        <dbReference type="EC" id="2.1.1.193"/>
    </reaction>
</comment>
<evidence type="ECO:0000256" key="11">
    <source>
        <dbReference type="ARBA" id="ARBA00047944"/>
    </source>
</evidence>
<dbReference type="GO" id="GO:0070475">
    <property type="term" value="P:rRNA base methylation"/>
    <property type="evidence" value="ECO:0007669"/>
    <property type="project" value="TreeGrafter"/>
</dbReference>
<dbReference type="InterPro" id="IPR046886">
    <property type="entry name" value="RsmE_MTase_dom"/>
</dbReference>
<dbReference type="InterPro" id="IPR006700">
    <property type="entry name" value="RsmE"/>
</dbReference>
<dbReference type="Pfam" id="PF04452">
    <property type="entry name" value="Methyltrans_RNA"/>
    <property type="match status" value="1"/>
</dbReference>
<dbReference type="InterPro" id="IPR015947">
    <property type="entry name" value="PUA-like_sf"/>
</dbReference>
<evidence type="ECO:0000256" key="2">
    <source>
        <dbReference type="ARBA" id="ARBA00005528"/>
    </source>
</evidence>
<dbReference type="EMBL" id="LPXN01000154">
    <property type="protein sequence ID" value="KZD01899.1"/>
    <property type="molecule type" value="Genomic_DNA"/>
</dbReference>
<dbReference type="NCBIfam" id="TIGR00046">
    <property type="entry name" value="RsmE family RNA methyltransferase"/>
    <property type="match status" value="1"/>
</dbReference>
<evidence type="ECO:0000259" key="13">
    <source>
        <dbReference type="Pfam" id="PF04452"/>
    </source>
</evidence>
<dbReference type="GO" id="GO:0070042">
    <property type="term" value="F:rRNA (uridine-N3-)-methyltransferase activity"/>
    <property type="evidence" value="ECO:0007669"/>
    <property type="project" value="TreeGrafter"/>
</dbReference>
<dbReference type="SUPFAM" id="SSF75217">
    <property type="entry name" value="alpha/beta knot"/>
    <property type="match status" value="1"/>
</dbReference>
<dbReference type="PANTHER" id="PTHR30027:SF3">
    <property type="entry name" value="16S RRNA (URACIL(1498)-N(3))-METHYLTRANSFERASE"/>
    <property type="match status" value="1"/>
</dbReference>
<dbReference type="InterPro" id="IPR029028">
    <property type="entry name" value="Alpha/beta_knot_MTases"/>
</dbReference>
<dbReference type="PANTHER" id="PTHR30027">
    <property type="entry name" value="RIBOSOMAL RNA SMALL SUBUNIT METHYLTRANSFERASE E"/>
    <property type="match status" value="1"/>
</dbReference>
<keyword evidence="6 12" id="KW-0698">rRNA processing</keyword>
<evidence type="ECO:0000256" key="9">
    <source>
        <dbReference type="ARBA" id="ARBA00022691"/>
    </source>
</evidence>
<sequence>MASLYQTRLHTGESLQPGQPVALPKEQAHYLRSVLRLTPGDKVALFNGRDGEWLAEIVELGKSAALLTLARQLRPQADEPDLWLVFAPVKHARIDFLAEKATELGVSALWPVFTQRTNVSRVNEDRLRANAIEAAEQSERLTVPMVMAATKLEAALASWPAGRRLIVCDETGGGIPVAQALSDNVVSGNAVLIGPEGGFTETELDGLRKLPFVTAVSLGPRVLRADTAALAALACFQAVAGDWRQERPAFKG</sequence>
<dbReference type="AlphaFoldDB" id="A0A154VKW6"/>
<dbReference type="RefSeq" id="WP_067559603.1">
    <property type="nucleotide sequence ID" value="NZ_LPXN01000154.1"/>
</dbReference>
<keyword evidence="9 12" id="KW-0949">S-adenosyl-L-methionine</keyword>